<evidence type="ECO:0000313" key="2">
    <source>
        <dbReference type="Proteomes" id="UP000276133"/>
    </source>
</evidence>
<gene>
    <name evidence="1" type="ORF">BpHYR1_033909</name>
</gene>
<keyword evidence="2" id="KW-1185">Reference proteome</keyword>
<dbReference type="EMBL" id="REGN01008859">
    <property type="protein sequence ID" value="RNA02486.1"/>
    <property type="molecule type" value="Genomic_DNA"/>
</dbReference>
<name>A0A3M7PTP3_BRAPC</name>
<comment type="caution">
    <text evidence="1">The sequence shown here is derived from an EMBL/GenBank/DDBJ whole genome shotgun (WGS) entry which is preliminary data.</text>
</comment>
<proteinExistence type="predicted"/>
<evidence type="ECO:0000313" key="1">
    <source>
        <dbReference type="EMBL" id="RNA02486.1"/>
    </source>
</evidence>
<reference evidence="1 2" key="1">
    <citation type="journal article" date="2018" name="Sci. Rep.">
        <title>Genomic signatures of local adaptation to the degree of environmental predictability in rotifers.</title>
        <authorList>
            <person name="Franch-Gras L."/>
            <person name="Hahn C."/>
            <person name="Garcia-Roger E.M."/>
            <person name="Carmona M.J."/>
            <person name="Serra M."/>
            <person name="Gomez A."/>
        </authorList>
    </citation>
    <scope>NUCLEOTIDE SEQUENCE [LARGE SCALE GENOMIC DNA]</scope>
    <source>
        <strain evidence="1">HYR1</strain>
    </source>
</reference>
<protein>
    <submittedName>
        <fullName evidence="1">Uncharacterized protein</fullName>
    </submittedName>
</protein>
<organism evidence="1 2">
    <name type="scientific">Brachionus plicatilis</name>
    <name type="common">Marine rotifer</name>
    <name type="synonym">Brachionus muelleri</name>
    <dbReference type="NCBI Taxonomy" id="10195"/>
    <lineage>
        <taxon>Eukaryota</taxon>
        <taxon>Metazoa</taxon>
        <taxon>Spiralia</taxon>
        <taxon>Gnathifera</taxon>
        <taxon>Rotifera</taxon>
        <taxon>Eurotatoria</taxon>
        <taxon>Monogononta</taxon>
        <taxon>Pseudotrocha</taxon>
        <taxon>Ploima</taxon>
        <taxon>Brachionidae</taxon>
        <taxon>Brachionus</taxon>
    </lineage>
</organism>
<accession>A0A3M7PTP3</accession>
<dbReference type="Proteomes" id="UP000276133">
    <property type="component" value="Unassembled WGS sequence"/>
</dbReference>
<dbReference type="AlphaFoldDB" id="A0A3M7PTP3"/>
<sequence>MLFIKEISATVKVLDESLKNVNHKHSAVTKLKTSYYFKYLKISNQKLLKLSKLDAHQTFKN</sequence>